<proteinExistence type="predicted"/>
<gene>
    <name evidence="1" type="ORF">PV328_007597</name>
</gene>
<dbReference type="Proteomes" id="UP001168990">
    <property type="component" value="Unassembled WGS sequence"/>
</dbReference>
<accession>A0AA39C938</accession>
<evidence type="ECO:0000313" key="2">
    <source>
        <dbReference type="Proteomes" id="UP001168990"/>
    </source>
</evidence>
<keyword evidence="2" id="KW-1185">Reference proteome</keyword>
<comment type="caution">
    <text evidence="1">The sequence shown here is derived from an EMBL/GenBank/DDBJ whole genome shotgun (WGS) entry which is preliminary data.</text>
</comment>
<organism evidence="1 2">
    <name type="scientific">Microctonus aethiopoides</name>
    <dbReference type="NCBI Taxonomy" id="144406"/>
    <lineage>
        <taxon>Eukaryota</taxon>
        <taxon>Metazoa</taxon>
        <taxon>Ecdysozoa</taxon>
        <taxon>Arthropoda</taxon>
        <taxon>Hexapoda</taxon>
        <taxon>Insecta</taxon>
        <taxon>Pterygota</taxon>
        <taxon>Neoptera</taxon>
        <taxon>Endopterygota</taxon>
        <taxon>Hymenoptera</taxon>
        <taxon>Apocrita</taxon>
        <taxon>Ichneumonoidea</taxon>
        <taxon>Braconidae</taxon>
        <taxon>Euphorinae</taxon>
        <taxon>Microctonus</taxon>
    </lineage>
</organism>
<dbReference type="EMBL" id="JAQQBS010001423">
    <property type="protein sequence ID" value="KAK0160165.1"/>
    <property type="molecule type" value="Genomic_DNA"/>
</dbReference>
<evidence type="ECO:0000313" key="1">
    <source>
        <dbReference type="EMBL" id="KAK0160165.1"/>
    </source>
</evidence>
<reference evidence="1" key="2">
    <citation type="submission" date="2023-03" db="EMBL/GenBank/DDBJ databases">
        <authorList>
            <person name="Inwood S.N."/>
            <person name="Skelly J.G."/>
            <person name="Guhlin J."/>
            <person name="Harrop T.W.R."/>
            <person name="Goldson S.G."/>
            <person name="Dearden P.K."/>
        </authorList>
    </citation>
    <scope>NUCLEOTIDE SEQUENCE</scope>
    <source>
        <strain evidence="1">Irish</strain>
        <tissue evidence="1">Whole body</tissue>
    </source>
</reference>
<dbReference type="AlphaFoldDB" id="A0AA39C938"/>
<sequence length="102" mass="11727">MATSISSIGKSEFRMEDNKSKSKVRNIFRKGWWNLNAKSEGNKSGKIKNKTAPLNQHYKILKILNEFNERFRNNTTALEEYRLILANEIAIHGLGFAKVDVD</sequence>
<reference evidence="1" key="1">
    <citation type="journal article" date="2023" name="bioRxiv">
        <title>Scaffold-level genome assemblies of two parasitoid biocontrol wasps reveal the parthenogenesis mechanism and an associated novel virus.</title>
        <authorList>
            <person name="Inwood S."/>
            <person name="Skelly J."/>
            <person name="Guhlin J."/>
            <person name="Harrop T."/>
            <person name="Goldson S."/>
            <person name="Dearden P."/>
        </authorList>
    </citation>
    <scope>NUCLEOTIDE SEQUENCE</scope>
    <source>
        <strain evidence="1">Irish</strain>
        <tissue evidence="1">Whole body</tissue>
    </source>
</reference>
<protein>
    <submittedName>
        <fullName evidence="1">Uncharacterized protein</fullName>
    </submittedName>
</protein>
<name>A0AA39C938_9HYME</name>